<feature type="chain" id="PRO_5030638394" description="acylphosphatase" evidence="3">
    <location>
        <begin position="24"/>
        <end position="143"/>
    </location>
</feature>
<organism evidence="5">
    <name type="scientific">Vannella robusta</name>
    <dbReference type="NCBI Taxonomy" id="1487602"/>
    <lineage>
        <taxon>Eukaryota</taxon>
        <taxon>Amoebozoa</taxon>
        <taxon>Discosea</taxon>
        <taxon>Flabellinia</taxon>
        <taxon>Vannellidae</taxon>
        <taxon>Vannella</taxon>
    </lineage>
</organism>
<evidence type="ECO:0000313" key="5">
    <source>
        <dbReference type="EMBL" id="CAE2213700.1"/>
    </source>
</evidence>
<dbReference type="Pfam" id="PF00708">
    <property type="entry name" value="Acylphosphatase"/>
    <property type="match status" value="1"/>
</dbReference>
<evidence type="ECO:0000256" key="1">
    <source>
        <dbReference type="PROSITE-ProRule" id="PRU00520"/>
    </source>
</evidence>
<dbReference type="InterPro" id="IPR017968">
    <property type="entry name" value="Acylphosphatase_CS"/>
</dbReference>
<protein>
    <recommendedName>
        <fullName evidence="1">acylphosphatase</fullName>
        <ecNumber evidence="1">3.6.1.7</ecNumber>
    </recommendedName>
</protein>
<dbReference type="EMBL" id="HBKP01008827">
    <property type="protein sequence ID" value="CAE2213700.1"/>
    <property type="molecule type" value="Transcribed_RNA"/>
</dbReference>
<name>A0A7S4HZI9_9EUKA</name>
<evidence type="ECO:0000259" key="4">
    <source>
        <dbReference type="PROSITE" id="PS51160"/>
    </source>
</evidence>
<keyword evidence="3" id="KW-0732">Signal</keyword>
<feature type="domain" description="Acylphosphatase-like" evidence="4">
    <location>
        <begin position="35"/>
        <end position="137"/>
    </location>
</feature>
<dbReference type="InterPro" id="IPR036046">
    <property type="entry name" value="Acylphosphatase-like_dom_sf"/>
</dbReference>
<evidence type="ECO:0000256" key="2">
    <source>
        <dbReference type="RuleBase" id="RU004168"/>
    </source>
</evidence>
<dbReference type="PROSITE" id="PS51160">
    <property type="entry name" value="ACYLPHOSPHATASE_3"/>
    <property type="match status" value="1"/>
</dbReference>
<evidence type="ECO:0000256" key="3">
    <source>
        <dbReference type="SAM" id="SignalP"/>
    </source>
</evidence>
<keyword evidence="1" id="KW-0378">Hydrolase</keyword>
<feature type="active site" evidence="1">
    <location>
        <position position="50"/>
    </location>
</feature>
<dbReference type="InterPro" id="IPR001792">
    <property type="entry name" value="Acylphosphatase-like_dom"/>
</dbReference>
<dbReference type="Gene3D" id="3.30.70.100">
    <property type="match status" value="1"/>
</dbReference>
<dbReference type="AlphaFoldDB" id="A0A7S4HZI9"/>
<comment type="catalytic activity">
    <reaction evidence="1">
        <text>an acyl phosphate + H2O = a carboxylate + phosphate + H(+)</text>
        <dbReference type="Rhea" id="RHEA:14965"/>
        <dbReference type="ChEBI" id="CHEBI:15377"/>
        <dbReference type="ChEBI" id="CHEBI:15378"/>
        <dbReference type="ChEBI" id="CHEBI:29067"/>
        <dbReference type="ChEBI" id="CHEBI:43474"/>
        <dbReference type="ChEBI" id="CHEBI:59918"/>
        <dbReference type="EC" id="3.6.1.7"/>
    </reaction>
</comment>
<feature type="signal peptide" evidence="3">
    <location>
        <begin position="1"/>
        <end position="23"/>
    </location>
</feature>
<dbReference type="PROSITE" id="PS00150">
    <property type="entry name" value="ACYLPHOSPHATASE_1"/>
    <property type="match status" value="1"/>
</dbReference>
<dbReference type="EC" id="3.6.1.7" evidence="1"/>
<feature type="active site" evidence="1">
    <location>
        <position position="68"/>
    </location>
</feature>
<dbReference type="GO" id="GO:0003998">
    <property type="term" value="F:acylphosphatase activity"/>
    <property type="evidence" value="ECO:0007669"/>
    <property type="project" value="UniProtKB-EC"/>
</dbReference>
<gene>
    <name evidence="5" type="ORF">VSP0166_LOCUS6258</name>
</gene>
<dbReference type="SUPFAM" id="SSF54975">
    <property type="entry name" value="Acylphosphatase/BLUF domain-like"/>
    <property type="match status" value="1"/>
</dbReference>
<sequence length="143" mass="16207">MKMVGVFLVSLTIIFSLFWLVASTRKSDTVPMSSGRYFHVWGKVQGVMFRQTLIRAAQKRNLKGAATNLKVPQKNEVEFYLAGDNAKIDEIVSFMQSGKDLNSWGAKVEKLVEMSSGKAFTDHQVTTDNVDNFNWSKNVEFYL</sequence>
<comment type="similarity">
    <text evidence="2">Belongs to the acylphosphatase family.</text>
</comment>
<reference evidence="5" key="1">
    <citation type="submission" date="2021-01" db="EMBL/GenBank/DDBJ databases">
        <authorList>
            <person name="Corre E."/>
            <person name="Pelletier E."/>
            <person name="Niang G."/>
            <person name="Scheremetjew M."/>
            <person name="Finn R."/>
            <person name="Kale V."/>
            <person name="Holt S."/>
            <person name="Cochrane G."/>
            <person name="Meng A."/>
            <person name="Brown T."/>
            <person name="Cohen L."/>
        </authorList>
    </citation>
    <scope>NUCLEOTIDE SEQUENCE</scope>
    <source>
        <strain evidence="5">DIVA3 518/3/11/1/6</strain>
    </source>
</reference>
<accession>A0A7S4HZI9</accession>
<proteinExistence type="inferred from homology"/>